<accession>A0A8S5PZT0</accession>
<protein>
    <recommendedName>
        <fullName evidence="2">DUF3800 domain-containing protein</fullName>
    </recommendedName>
</protein>
<dbReference type="Pfam" id="PF12686">
    <property type="entry name" value="DUF3800"/>
    <property type="match status" value="1"/>
</dbReference>
<proteinExistence type="predicted"/>
<sequence length="284" mass="34069">MYHIWFDESDKEGEFYSNFYGGILIKSEHVEKVLYMMRTFVSENGINEEIKWQKVNAFTFEKYLKVVDFIFFLLKNDLIKIRIFFRNNQFIAVNLDKEHKRKEYSMLYYQFIKHAFGLKYSNKTGKNIYLKIMLDDIPLKGDDKAEFLNFIYRLNSDEGFQKAKIKIRMRDIGEVNSKEQLPLQMMDLILGAICFRLNNKHKIKDLDTNRRGKRTILKEKLYKHIVNQIRELKPGFNIGESTGISAMDDRWNYPYSHWSFKPYSYTRDYSKAKNKKDSPLKPTK</sequence>
<organism evidence="1">
    <name type="scientific">Myoviridae sp. ctXwe21</name>
    <dbReference type="NCBI Taxonomy" id="2825123"/>
    <lineage>
        <taxon>Viruses</taxon>
        <taxon>Duplodnaviria</taxon>
        <taxon>Heunggongvirae</taxon>
        <taxon>Uroviricota</taxon>
        <taxon>Caudoviricetes</taxon>
    </lineage>
</organism>
<dbReference type="EMBL" id="BK015537">
    <property type="protein sequence ID" value="DAE11772.1"/>
    <property type="molecule type" value="Genomic_DNA"/>
</dbReference>
<name>A0A8S5PZT0_9CAUD</name>
<reference evidence="1" key="1">
    <citation type="journal article" date="2021" name="Proc. Natl. Acad. Sci. U.S.A.">
        <title>A Catalog of Tens of Thousands of Viruses from Human Metagenomes Reveals Hidden Associations with Chronic Diseases.</title>
        <authorList>
            <person name="Tisza M.J."/>
            <person name="Buck C.B."/>
        </authorList>
    </citation>
    <scope>NUCLEOTIDE SEQUENCE</scope>
    <source>
        <strain evidence="1">CtXwe21</strain>
    </source>
</reference>
<evidence type="ECO:0000313" key="1">
    <source>
        <dbReference type="EMBL" id="DAE11772.1"/>
    </source>
</evidence>
<evidence type="ECO:0008006" key="2">
    <source>
        <dbReference type="Google" id="ProtNLM"/>
    </source>
</evidence>
<dbReference type="InterPro" id="IPR024524">
    <property type="entry name" value="DUF3800"/>
</dbReference>